<dbReference type="Gene3D" id="3.40.50.720">
    <property type="entry name" value="NAD(P)-binding Rossmann-like Domain"/>
    <property type="match status" value="1"/>
</dbReference>
<dbReference type="Proteomes" id="UP000054886">
    <property type="component" value="Unassembled WGS sequence"/>
</dbReference>
<dbReference type="GO" id="GO:0003960">
    <property type="term" value="F:quinone reductase (NADPH) activity"/>
    <property type="evidence" value="ECO:0007669"/>
    <property type="project" value="EnsemblFungi"/>
</dbReference>
<proteinExistence type="predicted"/>
<dbReference type="AlphaFoldDB" id="A0A0W0CRR3"/>
<evidence type="ECO:0000259" key="5">
    <source>
        <dbReference type="SMART" id="SM00829"/>
    </source>
</evidence>
<dbReference type="VEuPathDB" id="FungiDB:CAGL0H09944g"/>
<dbReference type="InterPro" id="IPR020843">
    <property type="entry name" value="ER"/>
</dbReference>
<comment type="caution">
    <text evidence="6">The sequence shown here is derived from an EMBL/GenBank/DDBJ whole genome shotgun (WGS) entry which is preliminary data.</text>
</comment>
<sequence length="351" mass="38724">MLRRNLKLFPVGVKSIATMSIPTTQKVVLIDGKSDDYDVIKYQDFAVPSIGSTDVLVKNKYAGVNFIEAYFRKGYYPCELPYVLGREASGEVVQVGSEVKDFKIGDKVAYLGGSTFAQYTKKSTENHIMNLGQSCPDEDLKLYGSSLVQCLTAISFIDEAYKVMEGDYILVYAASGGVGSILCQLISQRKAHVIAVASSAEKLAMAKENGAEFLINYAEDDILEKVMQYTNGKGVHAAFDSIGKDTFETDLAALRRKGTLVSFGNASGMVPPFAINKLSPKNLKLLRPQVYGYLGTRSEWDHYCSIFKHFVQSKSLKVDISGIYPLSEYAEVAKLLERRQTTGKVTLEIPQ</sequence>
<dbReference type="PANTHER" id="PTHR48106:SF13">
    <property type="entry name" value="QUINONE OXIDOREDUCTASE-RELATED"/>
    <property type="match status" value="1"/>
</dbReference>
<accession>A0A0W0CRR3</accession>
<dbReference type="GO" id="GO:0070402">
    <property type="term" value="F:NADPH binding"/>
    <property type="evidence" value="ECO:0007669"/>
    <property type="project" value="TreeGrafter"/>
</dbReference>
<evidence type="ECO:0000313" key="6">
    <source>
        <dbReference type="EMBL" id="KTA96044.1"/>
    </source>
</evidence>
<dbReference type="InterPro" id="IPR013154">
    <property type="entry name" value="ADH-like_N"/>
</dbReference>
<gene>
    <name evidence="7" type="ORF">AO440_002319</name>
    <name evidence="6" type="ORF">AO440_005451</name>
</gene>
<dbReference type="GO" id="GO:0032440">
    <property type="term" value="F:2-alkenal reductase [NAD(P)H] activity"/>
    <property type="evidence" value="ECO:0007669"/>
    <property type="project" value="EnsemblFungi"/>
</dbReference>
<dbReference type="GO" id="GO:0008270">
    <property type="term" value="F:zinc ion binding"/>
    <property type="evidence" value="ECO:0007669"/>
    <property type="project" value="InterPro"/>
</dbReference>
<dbReference type="VEuPathDB" id="FungiDB:GWK60_H09889"/>
<dbReference type="FunFam" id="3.40.50.720:FF:000053">
    <property type="entry name" value="Quinone oxidoreductase 1"/>
    <property type="match status" value="1"/>
</dbReference>
<dbReference type="Pfam" id="PF08240">
    <property type="entry name" value="ADH_N"/>
    <property type="match status" value="1"/>
</dbReference>
<dbReference type="EMBL" id="LLZZ01000175">
    <property type="protein sequence ID" value="KTA96044.1"/>
    <property type="molecule type" value="Genomic_DNA"/>
</dbReference>
<dbReference type="InterPro" id="IPR002364">
    <property type="entry name" value="Quin_OxRdtase/zeta-crystal_CS"/>
</dbReference>
<dbReference type="VEuPathDB" id="FungiDB:B1J91_H09944g"/>
<organism evidence="6 8">
    <name type="scientific">Candida glabrata</name>
    <name type="common">Yeast</name>
    <name type="synonym">Torulopsis glabrata</name>
    <dbReference type="NCBI Taxonomy" id="5478"/>
    <lineage>
        <taxon>Eukaryota</taxon>
        <taxon>Fungi</taxon>
        <taxon>Dikarya</taxon>
        <taxon>Ascomycota</taxon>
        <taxon>Saccharomycotina</taxon>
        <taxon>Saccharomycetes</taxon>
        <taxon>Saccharomycetales</taxon>
        <taxon>Saccharomycetaceae</taxon>
        <taxon>Nakaseomyces</taxon>
    </lineage>
</organism>
<evidence type="ECO:0000256" key="2">
    <source>
        <dbReference type="ARBA" id="ARBA00023002"/>
    </source>
</evidence>
<dbReference type="GO" id="GO:0005829">
    <property type="term" value="C:cytosol"/>
    <property type="evidence" value="ECO:0007669"/>
    <property type="project" value="TreeGrafter"/>
</dbReference>
<dbReference type="GO" id="GO:0034599">
    <property type="term" value="P:cellular response to oxidative stress"/>
    <property type="evidence" value="ECO:0007669"/>
    <property type="project" value="EnsemblFungi"/>
</dbReference>
<evidence type="ECO:0000313" key="8">
    <source>
        <dbReference type="Proteomes" id="UP000054886"/>
    </source>
</evidence>
<dbReference type="CDD" id="cd05286">
    <property type="entry name" value="QOR2"/>
    <property type="match status" value="1"/>
</dbReference>
<dbReference type="SMART" id="SM00829">
    <property type="entry name" value="PKS_ER"/>
    <property type="match status" value="1"/>
</dbReference>
<dbReference type="InterPro" id="IPR013149">
    <property type="entry name" value="ADH-like_C"/>
</dbReference>
<evidence type="ECO:0000256" key="1">
    <source>
        <dbReference type="ARBA" id="ARBA00022857"/>
    </source>
</evidence>
<dbReference type="PROSITE" id="PS01162">
    <property type="entry name" value="QOR_ZETA_CRYSTAL"/>
    <property type="match status" value="1"/>
</dbReference>
<dbReference type="SUPFAM" id="SSF51735">
    <property type="entry name" value="NAD(P)-binding Rossmann-fold domains"/>
    <property type="match status" value="1"/>
</dbReference>
<dbReference type="EMBL" id="LLZZ01000160">
    <property type="protein sequence ID" value="KTA97449.1"/>
    <property type="molecule type" value="Genomic_DNA"/>
</dbReference>
<name>A0A0W0CRR3_CANGB</name>
<evidence type="ECO:0000256" key="4">
    <source>
        <dbReference type="ARBA" id="ARBA00070796"/>
    </source>
</evidence>
<feature type="domain" description="Enoyl reductase (ER)" evidence="5">
    <location>
        <begin position="35"/>
        <end position="347"/>
    </location>
</feature>
<dbReference type="Gene3D" id="3.90.180.10">
    <property type="entry name" value="Medium-chain alcohol dehydrogenases, catalytic domain"/>
    <property type="match status" value="1"/>
</dbReference>
<evidence type="ECO:0000256" key="3">
    <source>
        <dbReference type="ARBA" id="ARBA00043088"/>
    </source>
</evidence>
<keyword evidence="1" id="KW-0521">NADP</keyword>
<dbReference type="GO" id="GO:0035925">
    <property type="term" value="F:mRNA 3'-UTR AU-rich region binding"/>
    <property type="evidence" value="ECO:0007669"/>
    <property type="project" value="EnsemblFungi"/>
</dbReference>
<dbReference type="PANTHER" id="PTHR48106">
    <property type="entry name" value="QUINONE OXIDOREDUCTASE PIG3-RELATED"/>
    <property type="match status" value="1"/>
</dbReference>
<dbReference type="Pfam" id="PF00107">
    <property type="entry name" value="ADH_zinc_N"/>
    <property type="match status" value="1"/>
</dbReference>
<keyword evidence="2" id="KW-0560">Oxidoreductase</keyword>
<evidence type="ECO:0000313" key="7">
    <source>
        <dbReference type="EMBL" id="KTA97449.1"/>
    </source>
</evidence>
<dbReference type="VEuPathDB" id="FungiDB:GVI51_H09823"/>
<reference evidence="6 8" key="1">
    <citation type="submission" date="2015-10" db="EMBL/GenBank/DDBJ databases">
        <title>Draft genomes sequences of Candida glabrata isolates 1A, 1B, 2A, 2B, 3A and 3B.</title>
        <authorList>
            <person name="Haavelsrud O.E."/>
            <person name="Gaustad P."/>
        </authorList>
    </citation>
    <scope>NUCLEOTIDE SEQUENCE [LARGE SCALE GENOMIC DNA]</scope>
    <source>
        <strain evidence="6">910700640</strain>
    </source>
</reference>
<protein>
    <recommendedName>
        <fullName evidence="4">Probable quinone oxidoreductase</fullName>
    </recommendedName>
    <alternativeName>
        <fullName evidence="3">NADPH:quinone reductase</fullName>
    </alternativeName>
</protein>
<dbReference type="SUPFAM" id="SSF50129">
    <property type="entry name" value="GroES-like"/>
    <property type="match status" value="1"/>
</dbReference>
<dbReference type="InterPro" id="IPR036291">
    <property type="entry name" value="NAD(P)-bd_dom_sf"/>
</dbReference>
<dbReference type="InterPro" id="IPR047618">
    <property type="entry name" value="QOR-like"/>
</dbReference>
<dbReference type="InterPro" id="IPR011032">
    <property type="entry name" value="GroES-like_sf"/>
</dbReference>